<dbReference type="NCBIfam" id="TIGR02167">
    <property type="entry name" value="Liste_lipo_26"/>
    <property type="match status" value="3"/>
</dbReference>
<evidence type="ECO:0000256" key="1">
    <source>
        <dbReference type="ARBA" id="ARBA00022512"/>
    </source>
</evidence>
<dbReference type="InterPro" id="IPR032675">
    <property type="entry name" value="LRR_dom_sf"/>
</dbReference>
<evidence type="ECO:0000256" key="2">
    <source>
        <dbReference type="ARBA" id="ARBA00022525"/>
    </source>
</evidence>
<feature type="compositionally biased region" description="Polar residues" evidence="5">
    <location>
        <begin position="1334"/>
        <end position="1344"/>
    </location>
</feature>
<gene>
    <name evidence="8" type="ORF">FD14_GL001537</name>
</gene>
<dbReference type="Pfam" id="PF03382">
    <property type="entry name" value="DUF285"/>
    <property type="match status" value="2"/>
</dbReference>
<keyword evidence="4" id="KW-0572">Peptidoglycan-anchor</keyword>
<evidence type="ECO:0000256" key="6">
    <source>
        <dbReference type="SAM" id="Phobius"/>
    </source>
</evidence>
<dbReference type="InterPro" id="IPR022263">
    <property type="entry name" value="KxYKxGKxW"/>
</dbReference>
<dbReference type="RefSeq" id="WP_057152130.1">
    <property type="nucleotide sequence ID" value="NZ_AYZM01000134.1"/>
</dbReference>
<dbReference type="InterPro" id="IPR005046">
    <property type="entry name" value="DUF285"/>
</dbReference>
<reference evidence="8 9" key="1">
    <citation type="journal article" date="2015" name="Genome Announc.">
        <title>Expanding the biotechnology potential of lactobacilli through comparative genomics of 213 strains and associated genera.</title>
        <authorList>
            <person name="Sun Z."/>
            <person name="Harris H.M."/>
            <person name="McCann A."/>
            <person name="Guo C."/>
            <person name="Argimon S."/>
            <person name="Zhang W."/>
            <person name="Yang X."/>
            <person name="Jeffery I.B."/>
            <person name="Cooney J.C."/>
            <person name="Kagawa T.F."/>
            <person name="Liu W."/>
            <person name="Song Y."/>
            <person name="Salvetti E."/>
            <person name="Wrobel A."/>
            <person name="Rasinkangas P."/>
            <person name="Parkhill J."/>
            <person name="Rea M.C."/>
            <person name="O'Sullivan O."/>
            <person name="Ritari J."/>
            <person name="Douillard F.P."/>
            <person name="Paul Ross R."/>
            <person name="Yang R."/>
            <person name="Briner A.E."/>
            <person name="Felis G.E."/>
            <person name="de Vos W.M."/>
            <person name="Barrangou R."/>
            <person name="Klaenhammer T.R."/>
            <person name="Caufield P.W."/>
            <person name="Cui Y."/>
            <person name="Zhang H."/>
            <person name="O'Toole P.W."/>
        </authorList>
    </citation>
    <scope>NUCLEOTIDE SEQUENCE [LARGE SCALE GENOMIC DNA]</scope>
    <source>
        <strain evidence="8 9">DSM 23365</strain>
    </source>
</reference>
<dbReference type="Proteomes" id="UP000051442">
    <property type="component" value="Unassembled WGS sequence"/>
</dbReference>
<evidence type="ECO:0000259" key="7">
    <source>
        <dbReference type="PROSITE" id="PS50847"/>
    </source>
</evidence>
<keyword evidence="9" id="KW-1185">Reference proteome</keyword>
<keyword evidence="6" id="KW-0812">Transmembrane</keyword>
<feature type="compositionally biased region" description="Low complexity" evidence="5">
    <location>
        <begin position="123"/>
        <end position="151"/>
    </location>
</feature>
<organism evidence="8 9">
    <name type="scientific">Secundilactobacillus similis DSM 23365 = JCM 2765</name>
    <dbReference type="NCBI Taxonomy" id="1423804"/>
    <lineage>
        <taxon>Bacteria</taxon>
        <taxon>Bacillati</taxon>
        <taxon>Bacillota</taxon>
        <taxon>Bacilli</taxon>
        <taxon>Lactobacillales</taxon>
        <taxon>Lactobacillaceae</taxon>
        <taxon>Secundilactobacillus</taxon>
    </lineage>
</organism>
<proteinExistence type="predicted"/>
<feature type="compositionally biased region" description="Low complexity" evidence="5">
    <location>
        <begin position="1295"/>
        <end position="1328"/>
    </location>
</feature>
<dbReference type="Pfam" id="PF19258">
    <property type="entry name" value="KxYKxGKxW_sig"/>
    <property type="match status" value="1"/>
</dbReference>
<accession>A0A0R2EW90</accession>
<name>A0A0R2EW90_9LACO</name>
<sequence length="1440" mass="151891">MTMARKHQRLLQDTATTKQRFKRYKDGKIWVVMGITTVTLGLAGLGVTAQAATGDNAATQTTVISKTGDAENDTPLTNSQTTLINAPAATISEQTPITEATPVANTAQTTQATTQTPESVPVSDATPTTETASATTETADSSTITTDSTSSQITNVGDVDDATYNDIKTAAAEAYQTTGTPQVVTRIAAATAVTPQTGTYGTATWDLAEDGALTIHAGTMTDKAPWLPYADQITSITTEAGVVADSSTNNDNYNIHLFGDLPNVTTIDLTGMDTSQMTSMSHMFASDPKLTSITVDPTLFNTSKVTDMSRMFWGDGALVDIDLTPFDTSSVTNFYGMFESLGAIKSLDVSGFDTSQATNMQQMFYGTSSLENLDVSNFDTSKVTNMNSMFEDAGNRNAKLVLNVSDFDVAQVTDFGSMFFGAGIQILNVKYWQMSPDANTSSWLGQMDNLWQLTVGQHVKLTDAKLPDVPEAGTPIPPHTSDQLGNPNLVSGIEQDGQFVTGWEMISSGTITDPEGPVWSTTQLMDLYKGNGIGAPMTYVWSQPVLNFYQPIDVATGQMVPDSEKVILDTYGALVDVNLDDLAVNGVIPDGYHAATGTELGSYKQPREGVGISTNGTRFKIYVAADAVPITTGEMTVSRTIAFTSDNPNADLPATVVQQVVYRTATDPTTNQTGYTPTSIFAEYDVPTLAGYTADTQTVAASVPAGTFTAPQDSVVTVNYTAHPMVYGTDTAMRRITFGSEDPKAKVPGNVIQTVIYKTATDTVTGKTVYTPMGVLPEYEVPELSGYTPSVPTVKQITLVPSFNSPELWIDAVSYSPNPVTYGTATSTRTITFTSDNPNAELPNDVTQTITYRTTTDKLTGKTVYTPAGAYAGYEVPELTGYVADQTSVAQLAPGATTIEPTDKVVTVNYTADPVTYGTATATRTITFTSDNPNAELPATVVQTVPYRTTTDSVTGETVYTPTGAYAGYEVPELAGYVADQTSVAQVAPGATTTAPADSTVTVNYTADPVTHGTTTATRTITFTSDNPNADLPNDVTQTVTYRTTTDKLTGQTVYTPAGAYADYDVPELSGYVADQASVAQLAPGATTTAPTDSVVTVNYTANPVTHGTTTATRTITFTSDNPNADLPTDVTQTVTYRTATDTVTGKVVYTPTGVYAGYEVPELTGYTADQTAVPQATPKATVTAPTDAKVTVTYTASPLDHGTATVTRTITFVDQGTGKTLAPPIVQTVPYKTVTDPATGETAYTPVGLYATYDVPTINGYETSQTVVPQVVPGTTMTTPADSVVEVDYKQVVTETTPTETNEAAVPPTTETTTQTDTPTTSSPVTENATGVPETTPSETVAPTTDHETMTTSDNSTAPAATQPATLADEPANSQSVTDETVTTPSTVAGNETIPTTEQAQLPQTGDQQSAKGWVAVGLTALLAELGMALGFGKKNRQH</sequence>
<dbReference type="Pfam" id="PF17966">
    <property type="entry name" value="Muc_B2"/>
    <property type="match status" value="6"/>
</dbReference>
<keyword evidence="6" id="KW-1133">Transmembrane helix</keyword>
<keyword evidence="1" id="KW-0134">Cell wall</keyword>
<feature type="compositionally biased region" description="Low complexity" evidence="5">
    <location>
        <begin position="107"/>
        <end position="116"/>
    </location>
</feature>
<dbReference type="PATRIC" id="fig|1423804.4.peg.1663"/>
<dbReference type="NCBIfam" id="TIGR03715">
    <property type="entry name" value="KxYKxGKxW"/>
    <property type="match status" value="1"/>
</dbReference>
<evidence type="ECO:0000256" key="3">
    <source>
        <dbReference type="ARBA" id="ARBA00022729"/>
    </source>
</evidence>
<keyword evidence="6" id="KW-0472">Membrane</keyword>
<dbReference type="PROSITE" id="PS50847">
    <property type="entry name" value="GRAM_POS_ANCHORING"/>
    <property type="match status" value="1"/>
</dbReference>
<dbReference type="SUPFAM" id="SSF52058">
    <property type="entry name" value="L domain-like"/>
    <property type="match status" value="1"/>
</dbReference>
<dbReference type="InterPro" id="IPR019931">
    <property type="entry name" value="LPXTG_anchor"/>
</dbReference>
<dbReference type="Gene3D" id="2.60.40.4300">
    <property type="match status" value="7"/>
</dbReference>
<evidence type="ECO:0000313" key="8">
    <source>
        <dbReference type="EMBL" id="KRN19910.1"/>
    </source>
</evidence>
<keyword evidence="2" id="KW-0964">Secreted</keyword>
<feature type="region of interest" description="Disordered" evidence="5">
    <location>
        <begin position="107"/>
        <end position="152"/>
    </location>
</feature>
<evidence type="ECO:0000256" key="5">
    <source>
        <dbReference type="SAM" id="MobiDB-lite"/>
    </source>
</evidence>
<feature type="domain" description="Gram-positive cocci surface proteins LPxTG" evidence="7">
    <location>
        <begin position="1403"/>
        <end position="1440"/>
    </location>
</feature>
<evidence type="ECO:0000256" key="4">
    <source>
        <dbReference type="ARBA" id="ARBA00023088"/>
    </source>
</evidence>
<dbReference type="EMBL" id="AYZM01000134">
    <property type="protein sequence ID" value="KRN19910.1"/>
    <property type="molecule type" value="Genomic_DNA"/>
</dbReference>
<keyword evidence="3" id="KW-0732">Signal</keyword>
<protein>
    <recommendedName>
        <fullName evidence="7">Gram-positive cocci surface proteins LPxTG domain-containing protein</fullName>
    </recommendedName>
</protein>
<dbReference type="InterPro" id="IPR041495">
    <property type="entry name" value="Mub_B2"/>
</dbReference>
<dbReference type="InterPro" id="IPR011889">
    <property type="entry name" value="Liste_lipo_26"/>
</dbReference>
<feature type="region of interest" description="Disordered" evidence="5">
    <location>
        <begin position="1295"/>
        <end position="1408"/>
    </location>
</feature>
<feature type="compositionally biased region" description="Low complexity" evidence="5">
    <location>
        <begin position="1358"/>
        <end position="1369"/>
    </location>
</feature>
<dbReference type="OrthoDB" id="370441at2"/>
<feature type="transmembrane region" description="Helical" evidence="6">
    <location>
        <begin position="29"/>
        <end position="49"/>
    </location>
</feature>
<evidence type="ECO:0000313" key="9">
    <source>
        <dbReference type="Proteomes" id="UP000051442"/>
    </source>
</evidence>
<comment type="caution">
    <text evidence="8">The sequence shown here is derived from an EMBL/GenBank/DDBJ whole genome shotgun (WGS) entry which is preliminary data.</text>
</comment>
<dbReference type="Gene3D" id="3.80.10.10">
    <property type="entry name" value="Ribonuclease Inhibitor"/>
    <property type="match status" value="1"/>
</dbReference>
<dbReference type="STRING" id="1423804.FD14_GL001537"/>
<feature type="compositionally biased region" description="Polar residues" evidence="5">
    <location>
        <begin position="1373"/>
        <end position="1408"/>
    </location>
</feature>